<reference evidence="2 3" key="1">
    <citation type="submission" date="2021-04" db="EMBL/GenBank/DDBJ databases">
        <authorList>
            <person name="Bliznina A."/>
        </authorList>
    </citation>
    <scope>NUCLEOTIDE SEQUENCE [LARGE SCALE GENOMIC DNA]</scope>
</reference>
<keyword evidence="3" id="KW-1185">Reference proteome</keyword>
<accession>A0ABN7SCS2</accession>
<feature type="region of interest" description="Disordered" evidence="1">
    <location>
        <begin position="1"/>
        <end position="121"/>
    </location>
</feature>
<evidence type="ECO:0000313" key="2">
    <source>
        <dbReference type="EMBL" id="CAG5098142.1"/>
    </source>
</evidence>
<evidence type="ECO:0000313" key="3">
    <source>
        <dbReference type="Proteomes" id="UP001158576"/>
    </source>
</evidence>
<feature type="compositionally biased region" description="Polar residues" evidence="1">
    <location>
        <begin position="27"/>
        <end position="36"/>
    </location>
</feature>
<protein>
    <submittedName>
        <fullName evidence="2">Oidioi.mRNA.OKI2018_I69.XSR.g15405.t1.cds</fullName>
    </submittedName>
</protein>
<gene>
    <name evidence="2" type="ORF">OKIOD_LOCUS6963</name>
</gene>
<sequence length="171" mass="20038">MNNGGSYDIRQDPYYYSQNRAEEHQFLNRQNPQYYSQRHEPAHFHRNEPRFQSSRPAAHQQRIRPPPVPRHTKPASKYSYYPQNAPLYERQIESSPPRSNGMDTIVPPPPPPPSFNRSPHRMHPHQSVYEENYDDGSYLEPRAAMHNFESSSQPPASNSVWIQSQFCYTIG</sequence>
<proteinExistence type="predicted"/>
<feature type="compositionally biased region" description="Basic and acidic residues" evidence="1">
    <location>
        <begin position="37"/>
        <end position="49"/>
    </location>
</feature>
<feature type="compositionally biased region" description="Polar residues" evidence="1">
    <location>
        <begin position="93"/>
        <end position="102"/>
    </location>
</feature>
<dbReference type="EMBL" id="OU015569">
    <property type="protein sequence ID" value="CAG5098142.1"/>
    <property type="molecule type" value="Genomic_DNA"/>
</dbReference>
<name>A0ABN7SCS2_OIKDI</name>
<organism evidence="2 3">
    <name type="scientific">Oikopleura dioica</name>
    <name type="common">Tunicate</name>
    <dbReference type="NCBI Taxonomy" id="34765"/>
    <lineage>
        <taxon>Eukaryota</taxon>
        <taxon>Metazoa</taxon>
        <taxon>Chordata</taxon>
        <taxon>Tunicata</taxon>
        <taxon>Appendicularia</taxon>
        <taxon>Copelata</taxon>
        <taxon>Oikopleuridae</taxon>
        <taxon>Oikopleura</taxon>
    </lineage>
</organism>
<evidence type="ECO:0000256" key="1">
    <source>
        <dbReference type="SAM" id="MobiDB-lite"/>
    </source>
</evidence>
<dbReference type="Proteomes" id="UP001158576">
    <property type="component" value="Chromosome XSR"/>
</dbReference>